<sequence length="93" mass="10087">MSTLISDSNELIHFTAVFSKHDLTADLAPRLSCIEVEALAGLLRALGEPAAANTWIQEHATDDELGDAHYQGDTLEYLVPIDPMDDLGCDSCQ</sequence>
<gene>
    <name evidence="1" type="ORF">FHX33_004032</name>
</gene>
<evidence type="ECO:0000313" key="2">
    <source>
        <dbReference type="Proteomes" id="UP000538196"/>
    </source>
</evidence>
<comment type="caution">
    <text evidence="1">The sequence shown here is derived from an EMBL/GenBank/DDBJ whole genome shotgun (WGS) entry which is preliminary data.</text>
</comment>
<accession>A0A7W4YM33</accession>
<proteinExistence type="predicted"/>
<dbReference type="EMBL" id="JACHVP010000006">
    <property type="protein sequence ID" value="MBB2969249.1"/>
    <property type="molecule type" value="Genomic_DNA"/>
</dbReference>
<name>A0A7W4YM33_LEIAQ</name>
<keyword evidence="2" id="KW-1185">Reference proteome</keyword>
<dbReference type="RefSeq" id="WP_021762910.1">
    <property type="nucleotide sequence ID" value="NZ_JACHVP010000006.1"/>
</dbReference>
<dbReference type="Proteomes" id="UP000538196">
    <property type="component" value="Unassembled WGS sequence"/>
</dbReference>
<dbReference type="AlphaFoldDB" id="A0A7W4YM33"/>
<protein>
    <submittedName>
        <fullName evidence="1">Uncharacterized protein</fullName>
    </submittedName>
</protein>
<organism evidence="1 2">
    <name type="scientific">Leifsonia aquatica</name>
    <name type="common">Corynebacterium aquaticum</name>
    <dbReference type="NCBI Taxonomy" id="144185"/>
    <lineage>
        <taxon>Bacteria</taxon>
        <taxon>Bacillati</taxon>
        <taxon>Actinomycetota</taxon>
        <taxon>Actinomycetes</taxon>
        <taxon>Micrococcales</taxon>
        <taxon>Microbacteriaceae</taxon>
        <taxon>Leifsonia</taxon>
    </lineage>
</organism>
<reference evidence="1 2" key="1">
    <citation type="submission" date="2020-08" db="EMBL/GenBank/DDBJ databases">
        <title>Sequencing the genomes of 1000 actinobacteria strains.</title>
        <authorList>
            <person name="Klenk H.-P."/>
        </authorList>
    </citation>
    <scope>NUCLEOTIDE SEQUENCE [LARGE SCALE GENOMIC DNA]</scope>
    <source>
        <strain evidence="1 2">DSM 20146</strain>
    </source>
</reference>
<evidence type="ECO:0000313" key="1">
    <source>
        <dbReference type="EMBL" id="MBB2969249.1"/>
    </source>
</evidence>